<reference evidence="5 6" key="1">
    <citation type="submission" date="2022-01" db="EMBL/GenBank/DDBJ databases">
        <title>Whole genome-based taxonomy of the Shewanellaceae.</title>
        <authorList>
            <person name="Martin-Rodriguez A.J."/>
        </authorList>
    </citation>
    <scope>NUCLEOTIDE SEQUENCE [LARGE SCALE GENOMIC DNA]</scope>
    <source>
        <strain evidence="5 6">DSM 24955</strain>
    </source>
</reference>
<organism evidence="5 6">
    <name type="scientific">Shewanella electrodiphila</name>
    <dbReference type="NCBI Taxonomy" id="934143"/>
    <lineage>
        <taxon>Bacteria</taxon>
        <taxon>Pseudomonadati</taxon>
        <taxon>Pseudomonadota</taxon>
        <taxon>Gammaproteobacteria</taxon>
        <taxon>Alteromonadales</taxon>
        <taxon>Shewanellaceae</taxon>
        <taxon>Shewanella</taxon>
    </lineage>
</organism>
<gene>
    <name evidence="5" type="ORF">L2737_13270</name>
</gene>
<evidence type="ECO:0000259" key="4">
    <source>
        <dbReference type="PROSITE" id="PS01124"/>
    </source>
</evidence>
<dbReference type="InterPro" id="IPR020449">
    <property type="entry name" value="Tscrpt_reg_AraC-type_HTH"/>
</dbReference>
<evidence type="ECO:0000313" key="6">
    <source>
        <dbReference type="Proteomes" id="UP001202134"/>
    </source>
</evidence>
<evidence type="ECO:0000256" key="3">
    <source>
        <dbReference type="ARBA" id="ARBA00023163"/>
    </source>
</evidence>
<protein>
    <submittedName>
        <fullName evidence="5">Helix-turn-helix domain-containing protein</fullName>
    </submittedName>
</protein>
<dbReference type="InterPro" id="IPR009057">
    <property type="entry name" value="Homeodomain-like_sf"/>
</dbReference>
<dbReference type="PROSITE" id="PS01124">
    <property type="entry name" value="HTH_ARAC_FAMILY_2"/>
    <property type="match status" value="1"/>
</dbReference>
<comment type="caution">
    <text evidence="5">The sequence shown here is derived from an EMBL/GenBank/DDBJ whole genome shotgun (WGS) entry which is preliminary data.</text>
</comment>
<dbReference type="SUPFAM" id="SSF46689">
    <property type="entry name" value="Homeodomain-like"/>
    <property type="match status" value="1"/>
</dbReference>
<keyword evidence="2" id="KW-0238">DNA-binding</keyword>
<evidence type="ECO:0000256" key="2">
    <source>
        <dbReference type="ARBA" id="ARBA00023125"/>
    </source>
</evidence>
<keyword evidence="1" id="KW-0805">Transcription regulation</keyword>
<dbReference type="Gene3D" id="1.10.10.60">
    <property type="entry name" value="Homeodomain-like"/>
    <property type="match status" value="1"/>
</dbReference>
<dbReference type="InterPro" id="IPR018060">
    <property type="entry name" value="HTH_AraC"/>
</dbReference>
<dbReference type="Pfam" id="PF12833">
    <property type="entry name" value="HTH_18"/>
    <property type="match status" value="1"/>
</dbReference>
<dbReference type="SMART" id="SM00342">
    <property type="entry name" value="HTH_ARAC"/>
    <property type="match status" value="1"/>
</dbReference>
<proteinExistence type="predicted"/>
<evidence type="ECO:0000256" key="1">
    <source>
        <dbReference type="ARBA" id="ARBA00023015"/>
    </source>
</evidence>
<dbReference type="PANTHER" id="PTHR47894">
    <property type="entry name" value="HTH-TYPE TRANSCRIPTIONAL REGULATOR GADX"/>
    <property type="match status" value="1"/>
</dbReference>
<dbReference type="Proteomes" id="UP001202134">
    <property type="component" value="Unassembled WGS sequence"/>
</dbReference>
<keyword evidence="3" id="KW-0804">Transcription</keyword>
<accession>A0ABT0KRA8</accession>
<dbReference type="PANTHER" id="PTHR47894:SF4">
    <property type="entry name" value="HTH-TYPE TRANSCRIPTIONAL REGULATOR GADX"/>
    <property type="match status" value="1"/>
</dbReference>
<feature type="domain" description="HTH araC/xylS-type" evidence="4">
    <location>
        <begin position="262"/>
        <end position="360"/>
    </location>
</feature>
<dbReference type="PRINTS" id="PR00032">
    <property type="entry name" value="HTHARAC"/>
</dbReference>
<sequence length="364" mass="40319">MQSKRHAKKLTSSTGVMSSNKVETSIAAVDAGLEGAFIPLLRAEYIAPFVARLKDFDNNVYPLIEQAGLPASLLTSNHDYVSEQAVLNLLKLISAKLGSKRFSEWLFQVARTIFVPQHLAKITLNGTVKQAIVDFTHVVNLESKQTNVHLKTGLGKVWFVRHRLKNDPIESSVAEQFALTMMVELVRSLTQAQWQPADIALQSATEVDYLNVLKLNQPQVFYGRQVTALSISDSVLAGKVKLKNGWQQLMSPVVEGPKGFVESLQFALLPYLSLGRIPVTTAADLLGLSVRTLQRRLSEEGMSYRQMVEGICFKQAKEMLSDGAISVTQISATLGYSDVAHFSRAFKRMSGHSPRVFRQNISID</sequence>
<name>A0ABT0KRA8_9GAMM</name>
<evidence type="ECO:0000313" key="5">
    <source>
        <dbReference type="EMBL" id="MCL1046283.1"/>
    </source>
</evidence>
<keyword evidence="6" id="KW-1185">Reference proteome</keyword>
<dbReference type="EMBL" id="JAKIKU010000006">
    <property type="protein sequence ID" value="MCL1046283.1"/>
    <property type="molecule type" value="Genomic_DNA"/>
</dbReference>
<dbReference type="RefSeq" id="WP_248956006.1">
    <property type="nucleotide sequence ID" value="NZ_JAKIKU010000006.1"/>
</dbReference>